<keyword evidence="3" id="KW-1185">Reference proteome</keyword>
<dbReference type="EMBL" id="QICN01000006">
    <property type="protein sequence ID" value="PXV67043.1"/>
    <property type="molecule type" value="Genomic_DNA"/>
</dbReference>
<comment type="caution">
    <text evidence="2">The sequence shown here is derived from an EMBL/GenBank/DDBJ whole genome shotgun (WGS) entry which is preliminary data.</text>
</comment>
<proteinExistence type="predicted"/>
<dbReference type="Proteomes" id="UP000248330">
    <property type="component" value="Unassembled WGS sequence"/>
</dbReference>
<feature type="region of interest" description="Disordered" evidence="1">
    <location>
        <begin position="84"/>
        <end position="105"/>
    </location>
</feature>
<organism evidence="2 3">
    <name type="scientific">Sinimarinibacterium flocculans</name>
    <dbReference type="NCBI Taxonomy" id="985250"/>
    <lineage>
        <taxon>Bacteria</taxon>
        <taxon>Pseudomonadati</taxon>
        <taxon>Pseudomonadota</taxon>
        <taxon>Gammaproteobacteria</taxon>
        <taxon>Nevskiales</taxon>
        <taxon>Nevskiaceae</taxon>
        <taxon>Sinimarinibacterium</taxon>
    </lineage>
</organism>
<sequence length="105" mass="11492">MNQFGNGKLYVLGEFDALAAVEVGYMTFQDGCIRSMRLSNETKAKLKYDRQILAISKVAGVSAIYSDDGKLCRKAAQNGIKAFGVHELPPRPPEKQGALDLRVSD</sequence>
<name>A0A318E8R4_9GAMM</name>
<evidence type="ECO:0000313" key="3">
    <source>
        <dbReference type="Proteomes" id="UP000248330"/>
    </source>
</evidence>
<accession>A0A318E8R4</accession>
<dbReference type="AlphaFoldDB" id="A0A318E8R4"/>
<evidence type="ECO:0008006" key="4">
    <source>
        <dbReference type="Google" id="ProtNLM"/>
    </source>
</evidence>
<evidence type="ECO:0000313" key="2">
    <source>
        <dbReference type="EMBL" id="PXV67043.1"/>
    </source>
</evidence>
<reference evidence="2 3" key="1">
    <citation type="submission" date="2018-04" db="EMBL/GenBank/DDBJ databases">
        <title>Genomic Encyclopedia of Type Strains, Phase IV (KMG-IV): sequencing the most valuable type-strain genomes for metagenomic binning, comparative biology and taxonomic classification.</title>
        <authorList>
            <person name="Goeker M."/>
        </authorList>
    </citation>
    <scope>NUCLEOTIDE SEQUENCE [LARGE SCALE GENOMIC DNA]</scope>
    <source>
        <strain evidence="2 3">DSM 104150</strain>
    </source>
</reference>
<gene>
    <name evidence="2" type="ORF">C8D93_10616</name>
</gene>
<evidence type="ECO:0000256" key="1">
    <source>
        <dbReference type="SAM" id="MobiDB-lite"/>
    </source>
</evidence>
<protein>
    <recommendedName>
        <fullName evidence="4">PIN domain-containing protein</fullName>
    </recommendedName>
</protein>